<keyword evidence="3" id="KW-1185">Reference proteome</keyword>
<dbReference type="InterPro" id="IPR036188">
    <property type="entry name" value="FAD/NAD-bd_sf"/>
</dbReference>
<dbReference type="OMA" id="RAWASWN"/>
<dbReference type="PANTHER" id="PTHR42923:SF17">
    <property type="entry name" value="AMINE OXIDASE DOMAIN-CONTAINING PROTEIN"/>
    <property type="match status" value="1"/>
</dbReference>
<sequence>MKIAVVGGGISGMSSAYLLTKGGHQVTVFEKGDYLGGHTNTVDATFEGVGTVKADTGFLVYNEEHYPNLMRLFRELAIESADSDVSFAFSLNARGNSYANNGADQQAPVRNEVEWGSDGASTVFAQLGNLFRPKFWCMLRDMVRFHKEAPLTMLEPEKYKNITIAEYMATNNYSEAFKCYYLVPVMSALWSTSFAVIDHFPILTLVRFFANHDMLRIFGRPQWKTVKGGSYQYMERLAEYLENNGSEVRMSTAVTRVVRYDDHVEIVTADSPTPESFDAVVMACHPPETLNIVDSLTKKEHEVLSVFKYTPHTVYLHSDPILMPKRRNIWAAWNYLYDDRSSSEHAVCVTYWINRIQPWLDREKTPLYVTLNPIVQPQQHLVHKVIQYEHPLYTAENESNQEYVTSIQGIRRTYYCGAYYGFGFHEDGITSGLLAAQQIDPELKKIWEVDMKRYEEVPVANQKQNDNNNNNNNKQNSNSLLAFNKLASVAGLVFIGSMYYFKKDLQFLSPFINKIDKLLCCSYFLFKLF</sequence>
<evidence type="ECO:0000259" key="1">
    <source>
        <dbReference type="Pfam" id="PF01593"/>
    </source>
</evidence>
<protein>
    <recommendedName>
        <fullName evidence="1">Amine oxidase domain-containing protein</fullName>
    </recommendedName>
</protein>
<dbReference type="Gene3D" id="3.50.50.60">
    <property type="entry name" value="FAD/NAD(P)-binding domain"/>
    <property type="match status" value="1"/>
</dbReference>
<dbReference type="EMBL" id="ADBJ01000034">
    <property type="protein sequence ID" value="EFA79548.1"/>
    <property type="molecule type" value="Genomic_DNA"/>
</dbReference>
<comment type="caution">
    <text evidence="2">The sequence shown here is derived from an EMBL/GenBank/DDBJ whole genome shotgun (WGS) entry which is preliminary data.</text>
</comment>
<dbReference type="InterPro" id="IPR050464">
    <property type="entry name" value="Zeta_carotene_desat/Oxidored"/>
</dbReference>
<gene>
    <name evidence="2" type="ORF">PPL_07599</name>
</gene>
<dbReference type="GeneID" id="31363080"/>
<organism evidence="2 3">
    <name type="scientific">Heterostelium pallidum (strain ATCC 26659 / Pp 5 / PN500)</name>
    <name type="common">Cellular slime mold</name>
    <name type="synonym">Polysphondylium pallidum</name>
    <dbReference type="NCBI Taxonomy" id="670386"/>
    <lineage>
        <taxon>Eukaryota</taxon>
        <taxon>Amoebozoa</taxon>
        <taxon>Evosea</taxon>
        <taxon>Eumycetozoa</taxon>
        <taxon>Dictyostelia</taxon>
        <taxon>Acytosteliales</taxon>
        <taxon>Acytosteliaceae</taxon>
        <taxon>Heterostelium</taxon>
    </lineage>
</organism>
<dbReference type="PRINTS" id="PR00419">
    <property type="entry name" value="ADXRDTASE"/>
</dbReference>
<dbReference type="AlphaFoldDB" id="D3BGE8"/>
<accession>D3BGE8</accession>
<evidence type="ECO:0000313" key="2">
    <source>
        <dbReference type="EMBL" id="EFA79548.1"/>
    </source>
</evidence>
<dbReference type="Pfam" id="PF01593">
    <property type="entry name" value="Amino_oxidase"/>
    <property type="match status" value="1"/>
</dbReference>
<feature type="domain" description="Amine oxidase" evidence="1">
    <location>
        <begin position="10"/>
        <end position="439"/>
    </location>
</feature>
<proteinExistence type="predicted"/>
<name>D3BGE8_HETP5</name>
<dbReference type="GO" id="GO:0016491">
    <property type="term" value="F:oxidoreductase activity"/>
    <property type="evidence" value="ECO:0007669"/>
    <property type="project" value="InterPro"/>
</dbReference>
<dbReference type="RefSeq" id="XP_020431669.1">
    <property type="nucleotide sequence ID" value="XM_020578434.1"/>
</dbReference>
<reference evidence="2 3" key="1">
    <citation type="journal article" date="2011" name="Genome Res.">
        <title>Phylogeny-wide analysis of social amoeba genomes highlights ancient origins for complex intercellular communication.</title>
        <authorList>
            <person name="Heidel A.J."/>
            <person name="Lawal H.M."/>
            <person name="Felder M."/>
            <person name="Schilde C."/>
            <person name="Helps N.R."/>
            <person name="Tunggal B."/>
            <person name="Rivero F."/>
            <person name="John U."/>
            <person name="Schleicher M."/>
            <person name="Eichinger L."/>
            <person name="Platzer M."/>
            <person name="Noegel A.A."/>
            <person name="Schaap P."/>
            <person name="Gloeckner G."/>
        </authorList>
    </citation>
    <scope>NUCLEOTIDE SEQUENCE [LARGE SCALE GENOMIC DNA]</scope>
    <source>
        <strain evidence="3">ATCC 26659 / Pp 5 / PN500</strain>
    </source>
</reference>
<dbReference type="SUPFAM" id="SSF51905">
    <property type="entry name" value="FAD/NAD(P)-binding domain"/>
    <property type="match status" value="1"/>
</dbReference>
<evidence type="ECO:0000313" key="3">
    <source>
        <dbReference type="Proteomes" id="UP000001396"/>
    </source>
</evidence>
<dbReference type="Gene3D" id="1.10.405.20">
    <property type="match status" value="1"/>
</dbReference>
<dbReference type="InterPro" id="IPR002937">
    <property type="entry name" value="Amino_oxidase"/>
</dbReference>
<dbReference type="STRING" id="670386.D3BGE8"/>
<dbReference type="Proteomes" id="UP000001396">
    <property type="component" value="Unassembled WGS sequence"/>
</dbReference>
<dbReference type="Gene3D" id="3.30.70.1990">
    <property type="match status" value="1"/>
</dbReference>
<dbReference type="InParanoid" id="D3BGE8"/>
<dbReference type="PANTHER" id="PTHR42923">
    <property type="entry name" value="PROTOPORPHYRINOGEN OXIDASE"/>
    <property type="match status" value="1"/>
</dbReference>